<dbReference type="CDD" id="cd07302">
    <property type="entry name" value="CHD"/>
    <property type="match status" value="1"/>
</dbReference>
<sequence>MLRPTIRKRILGIAIGLIFLMVIISALSTVMTRKIAHQLDELTTKYVEAYGHLARMNVRSLEQAVVVRRMVFIKIQTPPDETAFADQQTIYEAKGREIDQEAQAARALIIAIIDDPTTVSDDAKLGRIENRIETITSDLRRYLDEEHKRIWPQLDSGNMPEVRASLVRTDALRDEFNRKIEEIRHDMLEQVRSDAAVTMRDQQRAIVISAIVTMLAAILGLTFAFFVSTGITRPVRRLLDGTRAVEAGRLDGSIDVTTRDEIGQLTAAFNNMVEQLRHKERLRETFGRYVDPRVVEGLIDQRSLTAGAGERRVMTVLFCDMQGFTSLSEGTTPQGLVKVMNHYLSTMSEPIRSHRGIIDKYIGDAIMAYWGPPFTEHSEQARLACLAAVEMADRGTALRTELPELLGVRAVPSDCEVRIGIATGEVLVGSIGSEFMMSYTVMGDAVNLASRLENVNKIYGSHSLVSEATMTAAGDAVESREIDRLVVAGQTRPETVFEIIGRAGELTEKQLALLARYAEGLTAYRARRWDDARRAFQAALEAVPGDGPSKAMAQRVENFQADPPAADWDGAWRLDQK</sequence>
<evidence type="ECO:0000259" key="8">
    <source>
        <dbReference type="PROSITE" id="PS50125"/>
    </source>
</evidence>
<dbReference type="SUPFAM" id="SSF55073">
    <property type="entry name" value="Nucleotide cyclase"/>
    <property type="match status" value="1"/>
</dbReference>
<dbReference type="PANTHER" id="PTHR43081:SF1">
    <property type="entry name" value="ADENYLATE CYCLASE, TERMINAL-DIFFERENTIATION SPECIFIC"/>
    <property type="match status" value="1"/>
</dbReference>
<feature type="transmembrane region" description="Helical" evidence="7">
    <location>
        <begin position="205"/>
        <end position="227"/>
    </location>
</feature>
<keyword evidence="11" id="KW-1185">Reference proteome</keyword>
<dbReference type="InterPro" id="IPR050697">
    <property type="entry name" value="Adenylyl/Guanylyl_Cyclase_3/4"/>
</dbReference>
<dbReference type="SMART" id="SM00304">
    <property type="entry name" value="HAMP"/>
    <property type="match status" value="1"/>
</dbReference>
<dbReference type="SUPFAM" id="SSF158472">
    <property type="entry name" value="HAMP domain-like"/>
    <property type="match status" value="1"/>
</dbReference>
<comment type="caution">
    <text evidence="10">The sequence shown here is derived from an EMBL/GenBank/DDBJ whole genome shotgun (WGS) entry which is preliminary data.</text>
</comment>
<dbReference type="PROSITE" id="PS50885">
    <property type="entry name" value="HAMP"/>
    <property type="match status" value="1"/>
</dbReference>
<name>A0A0R3ND81_9BRAD</name>
<proteinExistence type="inferred from homology"/>
<keyword evidence="3" id="KW-1003">Cell membrane</keyword>
<reference evidence="10 11" key="1">
    <citation type="submission" date="2014-03" db="EMBL/GenBank/DDBJ databases">
        <title>Bradyrhizobium valentinum sp. nov., isolated from effective nodules of Lupinus mariae-josephae, a lupine endemic of basic-lime soils in Eastern Spain.</title>
        <authorList>
            <person name="Duran D."/>
            <person name="Rey L."/>
            <person name="Navarro A."/>
            <person name="Busquets A."/>
            <person name="Imperial J."/>
            <person name="Ruiz-Argueso T."/>
        </authorList>
    </citation>
    <scope>NUCLEOTIDE SEQUENCE [LARGE SCALE GENOMIC DNA]</scope>
    <source>
        <strain evidence="10 11">Ro19</strain>
    </source>
</reference>
<keyword evidence="4 7" id="KW-0812">Transmembrane</keyword>
<evidence type="ECO:0000256" key="1">
    <source>
        <dbReference type="ARBA" id="ARBA00004196"/>
    </source>
</evidence>
<evidence type="ECO:0000313" key="10">
    <source>
        <dbReference type="EMBL" id="KRR30091.1"/>
    </source>
</evidence>
<feature type="domain" description="HAMP" evidence="9">
    <location>
        <begin position="229"/>
        <end position="281"/>
    </location>
</feature>
<dbReference type="AlphaFoldDB" id="A0A0R3ND81"/>
<dbReference type="InterPro" id="IPR029787">
    <property type="entry name" value="Nucleotide_cyclase"/>
</dbReference>
<accession>A0A0R3ND81</accession>
<evidence type="ECO:0000256" key="7">
    <source>
        <dbReference type="SAM" id="Phobius"/>
    </source>
</evidence>
<evidence type="ECO:0000313" key="11">
    <source>
        <dbReference type="Proteomes" id="UP000052023"/>
    </source>
</evidence>
<dbReference type="InterPro" id="IPR001054">
    <property type="entry name" value="A/G_cyclase"/>
</dbReference>
<dbReference type="GO" id="GO:0016020">
    <property type="term" value="C:membrane"/>
    <property type="evidence" value="ECO:0007669"/>
    <property type="project" value="InterPro"/>
</dbReference>
<evidence type="ECO:0000256" key="3">
    <source>
        <dbReference type="ARBA" id="ARBA00022475"/>
    </source>
</evidence>
<dbReference type="GO" id="GO:0004016">
    <property type="term" value="F:adenylate cyclase activity"/>
    <property type="evidence" value="ECO:0007669"/>
    <property type="project" value="UniProtKB-ARBA"/>
</dbReference>
<dbReference type="GO" id="GO:0030313">
    <property type="term" value="C:cell envelope"/>
    <property type="evidence" value="ECO:0007669"/>
    <property type="project" value="UniProtKB-SubCell"/>
</dbReference>
<dbReference type="InterPro" id="IPR003660">
    <property type="entry name" value="HAMP_dom"/>
</dbReference>
<keyword evidence="5 7" id="KW-1133">Transmembrane helix</keyword>
<evidence type="ECO:0000256" key="5">
    <source>
        <dbReference type="ARBA" id="ARBA00022989"/>
    </source>
</evidence>
<dbReference type="PANTHER" id="PTHR43081">
    <property type="entry name" value="ADENYLATE CYCLASE, TERMINAL-DIFFERENTIATION SPECIFIC-RELATED"/>
    <property type="match status" value="1"/>
</dbReference>
<comment type="similarity">
    <text evidence="2">Belongs to the adenylyl cyclase class-3 family.</text>
</comment>
<keyword evidence="6 7" id="KW-0472">Membrane</keyword>
<evidence type="ECO:0000256" key="6">
    <source>
        <dbReference type="ARBA" id="ARBA00023136"/>
    </source>
</evidence>
<dbReference type="FunFam" id="3.30.70.1230:FF:000016">
    <property type="entry name" value="Adenylate/guanylate cyclase domain-containing protein"/>
    <property type="match status" value="1"/>
</dbReference>
<feature type="domain" description="Guanylate cyclase" evidence="8">
    <location>
        <begin position="315"/>
        <end position="453"/>
    </location>
</feature>
<protein>
    <submittedName>
        <fullName evidence="10">Adenylate cyclase</fullName>
    </submittedName>
</protein>
<organism evidence="10 11">
    <name type="scientific">Bradyrhizobium retamae</name>
    <dbReference type="NCBI Taxonomy" id="1300035"/>
    <lineage>
        <taxon>Bacteria</taxon>
        <taxon>Pseudomonadati</taxon>
        <taxon>Pseudomonadota</taxon>
        <taxon>Alphaproteobacteria</taxon>
        <taxon>Hyphomicrobiales</taxon>
        <taxon>Nitrobacteraceae</taxon>
        <taxon>Bradyrhizobium</taxon>
    </lineage>
</organism>
<dbReference type="RefSeq" id="WP_057841580.1">
    <property type="nucleotide sequence ID" value="NZ_LLYA01000002.1"/>
</dbReference>
<dbReference type="GO" id="GO:0035556">
    <property type="term" value="P:intracellular signal transduction"/>
    <property type="evidence" value="ECO:0007669"/>
    <property type="project" value="InterPro"/>
</dbReference>
<evidence type="ECO:0000259" key="9">
    <source>
        <dbReference type="PROSITE" id="PS50885"/>
    </source>
</evidence>
<dbReference type="Proteomes" id="UP000052023">
    <property type="component" value="Unassembled WGS sequence"/>
</dbReference>
<evidence type="ECO:0000256" key="4">
    <source>
        <dbReference type="ARBA" id="ARBA00022692"/>
    </source>
</evidence>
<dbReference type="Pfam" id="PF00211">
    <property type="entry name" value="Guanylate_cyc"/>
    <property type="match status" value="1"/>
</dbReference>
<dbReference type="CDD" id="cd06225">
    <property type="entry name" value="HAMP"/>
    <property type="match status" value="1"/>
</dbReference>
<evidence type="ECO:0000256" key="2">
    <source>
        <dbReference type="ARBA" id="ARBA00005381"/>
    </source>
</evidence>
<dbReference type="Gene3D" id="3.30.70.1230">
    <property type="entry name" value="Nucleotide cyclase"/>
    <property type="match status" value="1"/>
</dbReference>
<dbReference type="PROSITE" id="PS50125">
    <property type="entry name" value="GUANYLATE_CYCLASE_2"/>
    <property type="match status" value="1"/>
</dbReference>
<dbReference type="GO" id="GO:0006171">
    <property type="term" value="P:cAMP biosynthetic process"/>
    <property type="evidence" value="ECO:0007669"/>
    <property type="project" value="TreeGrafter"/>
</dbReference>
<dbReference type="Gene3D" id="6.10.340.10">
    <property type="match status" value="1"/>
</dbReference>
<gene>
    <name evidence="10" type="ORF">CQ13_14810</name>
</gene>
<dbReference type="Pfam" id="PF00672">
    <property type="entry name" value="HAMP"/>
    <property type="match status" value="1"/>
</dbReference>
<comment type="subcellular location">
    <subcellularLocation>
        <location evidence="1">Cell envelope</location>
    </subcellularLocation>
</comment>
<dbReference type="SMART" id="SM00044">
    <property type="entry name" value="CYCc"/>
    <property type="match status" value="1"/>
</dbReference>
<dbReference type="EMBL" id="LLYA01000002">
    <property type="protein sequence ID" value="KRR30091.1"/>
    <property type="molecule type" value="Genomic_DNA"/>
</dbReference>
<dbReference type="OrthoDB" id="9789782at2"/>